<keyword evidence="3" id="KW-1185">Reference proteome</keyword>
<accession>A0ABP8V1R6</accession>
<evidence type="ECO:0000313" key="3">
    <source>
        <dbReference type="Proteomes" id="UP001500604"/>
    </source>
</evidence>
<keyword evidence="1" id="KW-0812">Transmembrane</keyword>
<feature type="transmembrane region" description="Helical" evidence="1">
    <location>
        <begin position="112"/>
        <end position="135"/>
    </location>
</feature>
<name>A0ABP8V1R6_9GAMM</name>
<feature type="transmembrane region" description="Helical" evidence="1">
    <location>
        <begin position="7"/>
        <end position="25"/>
    </location>
</feature>
<organism evidence="2 3">
    <name type="scientific">Kistimonas scapharcae</name>
    <dbReference type="NCBI Taxonomy" id="1036133"/>
    <lineage>
        <taxon>Bacteria</taxon>
        <taxon>Pseudomonadati</taxon>
        <taxon>Pseudomonadota</taxon>
        <taxon>Gammaproteobacteria</taxon>
        <taxon>Oceanospirillales</taxon>
        <taxon>Endozoicomonadaceae</taxon>
        <taxon>Kistimonas</taxon>
    </lineage>
</organism>
<feature type="transmembrane region" description="Helical" evidence="1">
    <location>
        <begin position="72"/>
        <end position="92"/>
    </location>
</feature>
<gene>
    <name evidence="2" type="ORF">GCM10023116_10850</name>
</gene>
<keyword evidence="1" id="KW-0472">Membrane</keyword>
<comment type="caution">
    <text evidence="2">The sequence shown here is derived from an EMBL/GenBank/DDBJ whole genome shotgun (WGS) entry which is preliminary data.</text>
</comment>
<evidence type="ECO:0000256" key="1">
    <source>
        <dbReference type="SAM" id="Phobius"/>
    </source>
</evidence>
<reference evidence="3" key="1">
    <citation type="journal article" date="2019" name="Int. J. Syst. Evol. Microbiol.">
        <title>The Global Catalogue of Microorganisms (GCM) 10K type strain sequencing project: providing services to taxonomists for standard genome sequencing and annotation.</title>
        <authorList>
            <consortium name="The Broad Institute Genomics Platform"/>
            <consortium name="The Broad Institute Genome Sequencing Center for Infectious Disease"/>
            <person name="Wu L."/>
            <person name="Ma J."/>
        </authorList>
    </citation>
    <scope>NUCLEOTIDE SEQUENCE [LARGE SCALE GENOMIC DNA]</scope>
    <source>
        <strain evidence="3">JCM 17805</strain>
    </source>
</reference>
<proteinExistence type="predicted"/>
<evidence type="ECO:0008006" key="4">
    <source>
        <dbReference type="Google" id="ProtNLM"/>
    </source>
</evidence>
<feature type="transmembrane region" description="Helical" evidence="1">
    <location>
        <begin position="45"/>
        <end position="67"/>
    </location>
</feature>
<dbReference type="RefSeq" id="WP_345194532.1">
    <property type="nucleotide sequence ID" value="NZ_BAABFL010000108.1"/>
</dbReference>
<dbReference type="Proteomes" id="UP001500604">
    <property type="component" value="Unassembled WGS sequence"/>
</dbReference>
<evidence type="ECO:0000313" key="2">
    <source>
        <dbReference type="EMBL" id="GAA4648812.1"/>
    </source>
</evidence>
<dbReference type="EMBL" id="BAABFL010000108">
    <property type="protein sequence ID" value="GAA4648812.1"/>
    <property type="molecule type" value="Genomic_DNA"/>
</dbReference>
<protein>
    <recommendedName>
        <fullName evidence="4">DoxX family protein</fullName>
    </recommendedName>
</protein>
<sequence>MSRKIKWILSAYIAFIFIQSLFFKFSDAPETQFIFGTLGEWSGFYWFGQYGAYGVGIAELIASILLFTPLRLYGAAMASCIMIGAIFFHLFTPLGIFMPEFNEAGEIIGDDGGLLFVNACIVCASAIAVTVMDLIQTNHPFKRLFAKRSIFREDDIPD</sequence>
<keyword evidence="1" id="KW-1133">Transmembrane helix</keyword>